<protein>
    <submittedName>
        <fullName evidence="2">Uncharacterized protein</fullName>
    </submittedName>
</protein>
<gene>
    <name evidence="2" type="ORF">SAMN04487788_1939</name>
</gene>
<evidence type="ECO:0000313" key="2">
    <source>
        <dbReference type="EMBL" id="SDP07181.1"/>
    </source>
</evidence>
<dbReference type="EMBL" id="FNJN01000004">
    <property type="protein sequence ID" value="SDP07181.1"/>
    <property type="molecule type" value="Genomic_DNA"/>
</dbReference>
<dbReference type="SUPFAM" id="SSF56563">
    <property type="entry name" value="Major capsid protein gp5"/>
    <property type="match status" value="1"/>
</dbReference>
<organism evidence="2 3">
    <name type="scientific">Microbacterium testaceum (strain StLB037)</name>
    <dbReference type="NCBI Taxonomy" id="979556"/>
    <lineage>
        <taxon>Bacteria</taxon>
        <taxon>Bacillati</taxon>
        <taxon>Actinomycetota</taxon>
        <taxon>Actinomycetes</taxon>
        <taxon>Micrococcales</taxon>
        <taxon>Microbacteriaceae</taxon>
        <taxon>Microbacterium</taxon>
    </lineage>
</organism>
<accession>A0A1H0PPU3</accession>
<proteinExistence type="predicted"/>
<feature type="region of interest" description="Disordered" evidence="1">
    <location>
        <begin position="177"/>
        <end position="209"/>
    </location>
</feature>
<evidence type="ECO:0000313" key="3">
    <source>
        <dbReference type="Proteomes" id="UP000186456"/>
    </source>
</evidence>
<name>A0A1H0PPU3_MICTS</name>
<evidence type="ECO:0000256" key="1">
    <source>
        <dbReference type="SAM" id="MobiDB-lite"/>
    </source>
</evidence>
<sequence length="585" mass="61414">MEPVIIDAGTLTFSDADMTATGLLIPYGVQCRSNLGMFTFAKGDVTIPTDFTGMSLNIEHRRESVVGGFVNAWEQDEGTFGTFKYADTPAGRQAYADGKSGKRKNLSAEVANVRIQGGKALPGANLFAAAQVERPAFEGATLLAAEDTPSSDSYTAPDAASSSRYVTQFTDDQGVKWSRVEETTSTTTVTKLSDADEADEPNPDDKPAEKETTLNASAIESPLITVPATFLGSAPRGSNGLVKAADIDLGTVFAAIHAIKAKVPGAVQDAETLLAALADIKYDTAGGLTTAGSGILQPAWVGKLWQGRRYQQKYIDLGTHTFGGIQLGGRKGYTMNAGAELVQSWAGNKADIPSGSATTATRASTLRKYGWGADIAREWFDLEGGADVIEELIKLVIDSYARVTDRDALSDIFKIASQGDGVALSRTIAPNALPAGTPANSAYYPAAVQLIQAIEAVTDADDTPTFAVVNPVAWAQLIYTPKDLLPEFVQLSVSVGNGEAGVDAASGKVVVKKAPQAYFPGTKTTDPQVVAGAKGGIEFKEQGTTPISLEALDIARGGVDRANVGYLETFNVRPESFAFVGTKAA</sequence>
<dbReference type="Proteomes" id="UP000186456">
    <property type="component" value="Unassembled WGS sequence"/>
</dbReference>
<reference evidence="2 3" key="1">
    <citation type="submission" date="2016-10" db="EMBL/GenBank/DDBJ databases">
        <authorList>
            <person name="de Groot N.N."/>
        </authorList>
    </citation>
    <scope>NUCLEOTIDE SEQUENCE [LARGE SCALE GENOMIC DNA]</scope>
    <source>
        <strain evidence="2 3">StLB037</strain>
    </source>
</reference>
<dbReference type="AlphaFoldDB" id="A0A1H0PPU3"/>
<dbReference type="RefSeq" id="WP_074695320.1">
    <property type="nucleotide sequence ID" value="NZ_FNJN01000004.1"/>
</dbReference>